<dbReference type="Gene3D" id="3.40.50.300">
    <property type="entry name" value="P-loop containing nucleotide triphosphate hydrolases"/>
    <property type="match status" value="1"/>
</dbReference>
<evidence type="ECO:0000256" key="5">
    <source>
        <dbReference type="ARBA" id="ARBA00023163"/>
    </source>
</evidence>
<dbReference type="PROSITE" id="PS00688">
    <property type="entry name" value="SIGMA54_INTERACT_3"/>
    <property type="match status" value="1"/>
</dbReference>
<dbReference type="InterPro" id="IPR002078">
    <property type="entry name" value="Sigma_54_int"/>
</dbReference>
<dbReference type="InterPro" id="IPR003593">
    <property type="entry name" value="AAA+_ATPase"/>
</dbReference>
<keyword evidence="11" id="KW-1185">Reference proteome</keyword>
<evidence type="ECO:0000256" key="7">
    <source>
        <dbReference type="SAM" id="MobiDB-lite"/>
    </source>
</evidence>
<evidence type="ECO:0000256" key="3">
    <source>
        <dbReference type="ARBA" id="ARBA00023015"/>
    </source>
</evidence>
<dbReference type="InterPro" id="IPR025944">
    <property type="entry name" value="Sigma_54_int_dom_CS"/>
</dbReference>
<evidence type="ECO:0000313" key="10">
    <source>
        <dbReference type="EMBL" id="ABM61287.1"/>
    </source>
</evidence>
<dbReference type="AlphaFoldDB" id="A1WUC5"/>
<dbReference type="EMBL" id="CP000544">
    <property type="protein sequence ID" value="ABM61287.1"/>
    <property type="molecule type" value="Genomic_DNA"/>
</dbReference>
<dbReference type="Gene3D" id="3.40.50.2300">
    <property type="match status" value="1"/>
</dbReference>
<evidence type="ECO:0000313" key="11">
    <source>
        <dbReference type="Proteomes" id="UP000000647"/>
    </source>
</evidence>
<dbReference type="Gene3D" id="1.10.8.60">
    <property type="match status" value="1"/>
</dbReference>
<dbReference type="GO" id="GO:0000160">
    <property type="term" value="P:phosphorelay signal transduction system"/>
    <property type="evidence" value="ECO:0007669"/>
    <property type="project" value="InterPro"/>
</dbReference>
<dbReference type="InterPro" id="IPR025943">
    <property type="entry name" value="Sigma_54_int_dom_ATP-bd_2"/>
</dbReference>
<dbReference type="Pfam" id="PF00158">
    <property type="entry name" value="Sigma54_activat"/>
    <property type="match status" value="1"/>
</dbReference>
<dbReference type="SMART" id="SM00382">
    <property type="entry name" value="AAA"/>
    <property type="match status" value="1"/>
</dbReference>
<keyword evidence="2" id="KW-0067">ATP-binding</keyword>
<dbReference type="InterPro" id="IPR009057">
    <property type="entry name" value="Homeodomain-like_sf"/>
</dbReference>
<name>A1WUC5_HALHL</name>
<dbReference type="PANTHER" id="PTHR32071">
    <property type="entry name" value="TRANSCRIPTIONAL REGULATORY PROTEIN"/>
    <property type="match status" value="1"/>
</dbReference>
<feature type="region of interest" description="Disordered" evidence="7">
    <location>
        <begin position="378"/>
        <end position="409"/>
    </location>
</feature>
<reference evidence="11" key="1">
    <citation type="submission" date="2006-12" db="EMBL/GenBank/DDBJ databases">
        <title>Complete sequence of Halorhodospira halophila SL1.</title>
        <authorList>
            <consortium name="US DOE Joint Genome Institute"/>
            <person name="Copeland A."/>
            <person name="Lucas S."/>
            <person name="Lapidus A."/>
            <person name="Barry K."/>
            <person name="Detter J.C."/>
            <person name="Glavina del Rio T."/>
            <person name="Hammon N."/>
            <person name="Israni S."/>
            <person name="Dalin E."/>
            <person name="Tice H."/>
            <person name="Pitluck S."/>
            <person name="Saunders E."/>
            <person name="Brettin T."/>
            <person name="Bruce D."/>
            <person name="Han C."/>
            <person name="Tapia R."/>
            <person name="Schmutz J."/>
            <person name="Larimer F."/>
            <person name="Land M."/>
            <person name="Hauser L."/>
            <person name="Kyrpides N."/>
            <person name="Mikhailova N."/>
            <person name="Hoff W."/>
            <person name="Richardson P."/>
        </authorList>
    </citation>
    <scope>NUCLEOTIDE SEQUENCE [LARGE SCALE GENOMIC DNA]</scope>
    <source>
        <strain evidence="11">DSM 244 / SL1</strain>
    </source>
</reference>
<feature type="domain" description="Response regulatory" evidence="9">
    <location>
        <begin position="5"/>
        <end position="116"/>
    </location>
</feature>
<organism evidence="10 11">
    <name type="scientific">Halorhodospira halophila (strain DSM 244 / SL1)</name>
    <name type="common">Ectothiorhodospira halophila (strain DSM 244 / SL1)</name>
    <dbReference type="NCBI Taxonomy" id="349124"/>
    <lineage>
        <taxon>Bacteria</taxon>
        <taxon>Pseudomonadati</taxon>
        <taxon>Pseudomonadota</taxon>
        <taxon>Gammaproteobacteria</taxon>
        <taxon>Chromatiales</taxon>
        <taxon>Ectothiorhodospiraceae</taxon>
        <taxon>Halorhodospira</taxon>
    </lineage>
</organism>
<dbReference type="KEGG" id="hha:Hhal_0500"/>
<dbReference type="OrthoDB" id="9804019at2"/>
<dbReference type="Pfam" id="PF25601">
    <property type="entry name" value="AAA_lid_14"/>
    <property type="match status" value="1"/>
</dbReference>
<evidence type="ECO:0000256" key="6">
    <source>
        <dbReference type="PROSITE-ProRule" id="PRU00169"/>
    </source>
</evidence>
<dbReference type="PROSITE" id="PS50045">
    <property type="entry name" value="SIGMA54_INTERACT_4"/>
    <property type="match status" value="1"/>
</dbReference>
<dbReference type="InterPro" id="IPR025662">
    <property type="entry name" value="Sigma_54_int_dom_ATP-bd_1"/>
</dbReference>
<keyword evidence="4" id="KW-0238">DNA-binding</keyword>
<evidence type="ECO:0000259" key="9">
    <source>
        <dbReference type="PROSITE" id="PS50110"/>
    </source>
</evidence>
<reference evidence="10 11" key="2">
    <citation type="journal article" date="2013" name="Stand. Genomic Sci.">
        <title>Complete genome sequence of Halorhodospira halophila SL1.</title>
        <authorList>
            <person name="Challacombe J.F."/>
            <person name="Majid S."/>
            <person name="Deole R."/>
            <person name="Brettin T.S."/>
            <person name="Bruce D."/>
            <person name="Delano S.F."/>
            <person name="Detter J.C."/>
            <person name="Gleasner C.D."/>
            <person name="Han C.S."/>
            <person name="Misra M."/>
            <person name="Reitenga K.G."/>
            <person name="Mikhailova N."/>
            <person name="Woyke T."/>
            <person name="Pitluck S."/>
            <person name="Nolan M."/>
            <person name="Land M.L."/>
            <person name="Saunders E."/>
            <person name="Tapia R."/>
            <person name="Lapidus A."/>
            <person name="Ivanova N."/>
            <person name="Hoff W.D."/>
        </authorList>
    </citation>
    <scope>NUCLEOTIDE SEQUENCE [LARGE SCALE GENOMIC DNA]</scope>
    <source>
        <strain evidence="11">DSM 244 / SL1</strain>
    </source>
</reference>
<dbReference type="Gene3D" id="1.10.10.60">
    <property type="entry name" value="Homeodomain-like"/>
    <property type="match status" value="1"/>
</dbReference>
<dbReference type="InterPro" id="IPR058031">
    <property type="entry name" value="AAA_lid_NorR"/>
</dbReference>
<dbReference type="RefSeq" id="WP_011813310.1">
    <property type="nucleotide sequence ID" value="NC_008789.1"/>
</dbReference>
<dbReference type="SUPFAM" id="SSF52172">
    <property type="entry name" value="CheY-like"/>
    <property type="match status" value="1"/>
</dbReference>
<evidence type="ECO:0000256" key="1">
    <source>
        <dbReference type="ARBA" id="ARBA00022741"/>
    </source>
</evidence>
<dbReference type="InterPro" id="IPR027417">
    <property type="entry name" value="P-loop_NTPase"/>
</dbReference>
<keyword evidence="3" id="KW-0805">Transcription regulation</keyword>
<dbReference type="HOGENOM" id="CLU_000445_0_0_6"/>
<dbReference type="GO" id="GO:0043565">
    <property type="term" value="F:sequence-specific DNA binding"/>
    <property type="evidence" value="ECO:0007669"/>
    <property type="project" value="InterPro"/>
</dbReference>
<dbReference type="GO" id="GO:0006355">
    <property type="term" value="P:regulation of DNA-templated transcription"/>
    <property type="evidence" value="ECO:0007669"/>
    <property type="project" value="InterPro"/>
</dbReference>
<dbReference type="Pfam" id="PF02954">
    <property type="entry name" value="HTH_8"/>
    <property type="match status" value="1"/>
</dbReference>
<dbReference type="InterPro" id="IPR001789">
    <property type="entry name" value="Sig_transdc_resp-reg_receiver"/>
</dbReference>
<evidence type="ECO:0000256" key="4">
    <source>
        <dbReference type="ARBA" id="ARBA00023125"/>
    </source>
</evidence>
<feature type="domain" description="Sigma-54 factor interaction" evidence="8">
    <location>
        <begin position="122"/>
        <end position="351"/>
    </location>
</feature>
<keyword evidence="1" id="KW-0547">Nucleotide-binding</keyword>
<dbReference type="FunFam" id="3.40.50.300:FF:000006">
    <property type="entry name" value="DNA-binding transcriptional regulator NtrC"/>
    <property type="match status" value="1"/>
</dbReference>
<keyword evidence="5" id="KW-0804">Transcription</keyword>
<evidence type="ECO:0000256" key="2">
    <source>
        <dbReference type="ARBA" id="ARBA00022840"/>
    </source>
</evidence>
<proteinExistence type="predicted"/>
<dbReference type="InterPro" id="IPR011006">
    <property type="entry name" value="CheY-like_superfamily"/>
</dbReference>
<protein>
    <submittedName>
        <fullName evidence="10">Two component, sigma54 specific, transcriptional regulator, Fis family</fullName>
    </submittedName>
</protein>
<dbReference type="PRINTS" id="PR01590">
    <property type="entry name" value="HTHFIS"/>
</dbReference>
<dbReference type="STRING" id="349124.Hhal_0500"/>
<dbReference type="GO" id="GO:0005524">
    <property type="term" value="F:ATP binding"/>
    <property type="evidence" value="ECO:0007669"/>
    <property type="project" value="UniProtKB-KW"/>
</dbReference>
<dbReference type="Proteomes" id="UP000000647">
    <property type="component" value="Chromosome"/>
</dbReference>
<dbReference type="InterPro" id="IPR002197">
    <property type="entry name" value="HTH_Fis"/>
</dbReference>
<dbReference type="SUPFAM" id="SSF46689">
    <property type="entry name" value="Homeodomain-like"/>
    <property type="match status" value="1"/>
</dbReference>
<gene>
    <name evidence="10" type="ordered locus">Hhal_0500</name>
</gene>
<dbReference type="PROSITE" id="PS00676">
    <property type="entry name" value="SIGMA54_INTERACT_2"/>
    <property type="match status" value="1"/>
</dbReference>
<dbReference type="PROSITE" id="PS00675">
    <property type="entry name" value="SIGMA54_INTERACT_1"/>
    <property type="match status" value="1"/>
</dbReference>
<dbReference type="CDD" id="cd00009">
    <property type="entry name" value="AAA"/>
    <property type="match status" value="1"/>
</dbReference>
<dbReference type="CDD" id="cd00156">
    <property type="entry name" value="REC"/>
    <property type="match status" value="1"/>
</dbReference>
<accession>A1WUC5</accession>
<comment type="caution">
    <text evidence="6">Lacks conserved residue(s) required for the propagation of feature annotation.</text>
</comment>
<dbReference type="SUPFAM" id="SSF52540">
    <property type="entry name" value="P-loop containing nucleoside triphosphate hydrolases"/>
    <property type="match status" value="1"/>
</dbReference>
<dbReference type="PANTHER" id="PTHR32071:SF21">
    <property type="entry name" value="TRANSCRIPTIONAL REGULATORY PROTEIN FLGR"/>
    <property type="match status" value="1"/>
</dbReference>
<dbReference type="eggNOG" id="COG2204">
    <property type="taxonomic scope" value="Bacteria"/>
</dbReference>
<dbReference type="PROSITE" id="PS50110">
    <property type="entry name" value="RESPONSE_REGULATORY"/>
    <property type="match status" value="1"/>
</dbReference>
<evidence type="ECO:0000259" key="8">
    <source>
        <dbReference type="PROSITE" id="PS50045"/>
    </source>
</evidence>
<sequence>MGQQRVLVVAREPGRRSEQRRRLDDAGFVTAEAEDSGSAHELLEQGGIAAVVCFEEGSEGDNWRVLTRHPMAPPVIVISARAEVSGAVAAMRDGAADYVAEDAPAGELAAAVARVTDAGPELVAEDRSSRQLMALAQRVAGKDVTVLLTGESGTGKEIFARYIHDRSPRADGPFIAVNCAAIPENMLEALLFGFEKGAFTGANRAHAGKFEQAQGGTLLLDEVSEIEPGLQAKLLRALQEKEIERLCGQTPIPLDVRVLASSNRDLREAVRNGRFREDLFYRLHVFPIHLPPLRERAADIIPLARSFAHKYAQLGGGCGADFTPEAERLLIQHSWPGNVRELENVVQRALILAEGSAIDAEAIRFEPVTVSAGAASEPVAPSAPAAGPAAPEGAPGPAVGPGAAAGPEAAATLEEDLKSREYRRILETLDRVGGNRKEAAARLGISSRTLRYKLARMRQEGVEIPERSGMLYAYGN</sequence>